<sequence length="392" mass="43156">MSTDLQADASGPGALHGLPLFDHHCHGVTTAALDRPSFEDLITESDWAAPDGTTHFDTQVGFAIRRHCAPVLGLEPFASPDEYLARRRELGTEASERLLRATGISDYGIETGHRGDEILDPAGMAAAGAARAHEIVRLERLAEELMIGECSPQAFRAAYGRVLDERLESAIGVKSIAAYRIGLDFDPARPADGEVDAAIGAWAAHIADGAPVRLDDPVIIRHVLWAAVDRACAIQFHIGYGDADVDLHRCSPLLLTEFLRRTRESGARVLLLHCYPFQREAGYLAQVFPHVYFDVGLAINYTGSRSVEVIAETLELAPFHKILFSSDAFGVAELYHLGALLFRRGLEQVLETFAERDGWPSEERQRIAELIAWRNALRAYRLDAAMPETERP</sequence>
<dbReference type="AlphaFoldDB" id="A0AA94KZZ5"/>
<dbReference type="Proteomes" id="UP000198506">
    <property type="component" value="Unassembled WGS sequence"/>
</dbReference>
<reference evidence="2 3" key="1">
    <citation type="submission" date="2016-10" db="EMBL/GenBank/DDBJ databases">
        <authorList>
            <person name="Varghese N."/>
            <person name="Submissions S."/>
        </authorList>
    </citation>
    <scope>NUCLEOTIDE SEQUENCE [LARGE SCALE GENOMIC DNA]</scope>
    <source>
        <strain evidence="2 3">IAM 15147</strain>
    </source>
</reference>
<name>A0AA94KZZ5_9MICO</name>
<organism evidence="2 3">
    <name type="scientific">Agrococcus baldri</name>
    <dbReference type="NCBI Taxonomy" id="153730"/>
    <lineage>
        <taxon>Bacteria</taxon>
        <taxon>Bacillati</taxon>
        <taxon>Actinomycetota</taxon>
        <taxon>Actinomycetes</taxon>
        <taxon>Micrococcales</taxon>
        <taxon>Microbacteriaceae</taxon>
        <taxon>Agrococcus</taxon>
    </lineage>
</organism>
<dbReference type="SUPFAM" id="SSF51556">
    <property type="entry name" value="Metallo-dependent hydrolases"/>
    <property type="match status" value="1"/>
</dbReference>
<keyword evidence="3" id="KW-1185">Reference proteome</keyword>
<dbReference type="InterPro" id="IPR032466">
    <property type="entry name" value="Metal_Hydrolase"/>
</dbReference>
<dbReference type="Pfam" id="PF04909">
    <property type="entry name" value="Amidohydro_2"/>
    <property type="match status" value="1"/>
</dbReference>
<comment type="caution">
    <text evidence="2">The sequence shown here is derived from an EMBL/GenBank/DDBJ whole genome shotgun (WGS) entry which is preliminary data.</text>
</comment>
<proteinExistence type="predicted"/>
<dbReference type="InterPro" id="IPR006680">
    <property type="entry name" value="Amidohydro-rel"/>
</dbReference>
<dbReference type="EMBL" id="FOZN01000003">
    <property type="protein sequence ID" value="SFS14762.1"/>
    <property type="molecule type" value="Genomic_DNA"/>
</dbReference>
<dbReference type="Gene3D" id="3.20.20.140">
    <property type="entry name" value="Metal-dependent hydrolases"/>
    <property type="match status" value="1"/>
</dbReference>
<protein>
    <recommendedName>
        <fullName evidence="1">Amidohydrolase-related domain-containing protein</fullName>
    </recommendedName>
</protein>
<feature type="domain" description="Amidohydrolase-related" evidence="1">
    <location>
        <begin position="165"/>
        <end position="382"/>
    </location>
</feature>
<dbReference type="RefSeq" id="WP_318255457.1">
    <property type="nucleotide sequence ID" value="NZ_FOZN01000003.1"/>
</dbReference>
<dbReference type="PANTHER" id="PTHR43383:SF2">
    <property type="entry name" value="AMIDOHYDROLASE 2 FAMILY PROTEIN"/>
    <property type="match status" value="1"/>
</dbReference>
<evidence type="ECO:0000313" key="3">
    <source>
        <dbReference type="Proteomes" id="UP000198506"/>
    </source>
</evidence>
<evidence type="ECO:0000259" key="1">
    <source>
        <dbReference type="Pfam" id="PF04909"/>
    </source>
</evidence>
<accession>A0AA94KZZ5</accession>
<evidence type="ECO:0000313" key="2">
    <source>
        <dbReference type="EMBL" id="SFS14762.1"/>
    </source>
</evidence>
<dbReference type="PANTHER" id="PTHR43383">
    <property type="entry name" value="NODULIN 6"/>
    <property type="match status" value="1"/>
</dbReference>
<dbReference type="GO" id="GO:0016787">
    <property type="term" value="F:hydrolase activity"/>
    <property type="evidence" value="ECO:0007669"/>
    <property type="project" value="InterPro"/>
</dbReference>
<gene>
    <name evidence="2" type="ORF">SAMN04487783_1904</name>
</gene>